<dbReference type="EMBL" id="GBRH01216004">
    <property type="protein sequence ID" value="JAD81891.1"/>
    <property type="molecule type" value="Transcribed_RNA"/>
</dbReference>
<sequence length="55" mass="5933">MDLKHLISDTGPVSVLPWRTSMSSLEEFGYMSNSITPTPICSALMMGASLQSLLS</sequence>
<accession>A0A0A9D250</accession>
<organism evidence="1">
    <name type="scientific">Arundo donax</name>
    <name type="common">Giant reed</name>
    <name type="synonym">Donax arundinaceus</name>
    <dbReference type="NCBI Taxonomy" id="35708"/>
    <lineage>
        <taxon>Eukaryota</taxon>
        <taxon>Viridiplantae</taxon>
        <taxon>Streptophyta</taxon>
        <taxon>Embryophyta</taxon>
        <taxon>Tracheophyta</taxon>
        <taxon>Spermatophyta</taxon>
        <taxon>Magnoliopsida</taxon>
        <taxon>Liliopsida</taxon>
        <taxon>Poales</taxon>
        <taxon>Poaceae</taxon>
        <taxon>PACMAD clade</taxon>
        <taxon>Arundinoideae</taxon>
        <taxon>Arundineae</taxon>
        <taxon>Arundo</taxon>
    </lineage>
</organism>
<proteinExistence type="predicted"/>
<dbReference type="AlphaFoldDB" id="A0A0A9D250"/>
<evidence type="ECO:0000313" key="1">
    <source>
        <dbReference type="EMBL" id="JAD81891.1"/>
    </source>
</evidence>
<reference evidence="1" key="2">
    <citation type="journal article" date="2015" name="Data Brief">
        <title>Shoot transcriptome of the giant reed, Arundo donax.</title>
        <authorList>
            <person name="Barrero R.A."/>
            <person name="Guerrero F.D."/>
            <person name="Moolhuijzen P."/>
            <person name="Goolsby J.A."/>
            <person name="Tidwell J."/>
            <person name="Bellgard S.E."/>
            <person name="Bellgard M.I."/>
        </authorList>
    </citation>
    <scope>NUCLEOTIDE SEQUENCE</scope>
    <source>
        <tissue evidence="1">Shoot tissue taken approximately 20 cm above the soil surface</tissue>
    </source>
</reference>
<name>A0A0A9D250_ARUDO</name>
<reference evidence="1" key="1">
    <citation type="submission" date="2014-09" db="EMBL/GenBank/DDBJ databases">
        <authorList>
            <person name="Magalhaes I.L.F."/>
            <person name="Oliveira U."/>
            <person name="Santos F.R."/>
            <person name="Vidigal T.H.D.A."/>
            <person name="Brescovit A.D."/>
            <person name="Santos A.J."/>
        </authorList>
    </citation>
    <scope>NUCLEOTIDE SEQUENCE</scope>
    <source>
        <tissue evidence="1">Shoot tissue taken approximately 20 cm above the soil surface</tissue>
    </source>
</reference>
<protein>
    <submittedName>
        <fullName evidence="1">Uncharacterized protein</fullName>
    </submittedName>
</protein>